<evidence type="ECO:0000256" key="1">
    <source>
        <dbReference type="SAM" id="Coils"/>
    </source>
</evidence>
<proteinExistence type="predicted"/>
<dbReference type="Pfam" id="PF01243">
    <property type="entry name" value="PNPOx_N"/>
    <property type="match status" value="1"/>
</dbReference>
<dbReference type="RefSeq" id="WP_015369091.1">
    <property type="nucleotide sequence ID" value="NZ_BPFV01000002.1"/>
</dbReference>
<evidence type="ECO:0000313" key="3">
    <source>
        <dbReference type="EMBL" id="MDX7014012.1"/>
    </source>
</evidence>
<dbReference type="SUPFAM" id="SSF50475">
    <property type="entry name" value="FMN-binding split barrel"/>
    <property type="match status" value="1"/>
</dbReference>
<evidence type="ECO:0000313" key="4">
    <source>
        <dbReference type="Proteomes" id="UP001279012"/>
    </source>
</evidence>
<dbReference type="PANTHER" id="PTHR42815:SF2">
    <property type="entry name" value="FAD-BINDING, PUTATIVE (AFU_ORTHOLOGUE AFUA_6G07600)-RELATED"/>
    <property type="match status" value="1"/>
</dbReference>
<reference evidence="3" key="1">
    <citation type="submission" date="2023-11" db="EMBL/GenBank/DDBJ databases">
        <title>Detection of rare carbapenemases in Enterobacterales - comparison of two colorimetric and two CIM-based carbapenemase assays.</title>
        <authorList>
            <person name="Schaffarczyk L."/>
            <person name="Noster J."/>
            <person name="Stelzer Y."/>
            <person name="Sattler J."/>
            <person name="Gatermann S."/>
            <person name="Hamprecht A."/>
        </authorList>
    </citation>
    <scope>NUCLEOTIDE SEQUENCE</scope>
    <source>
        <strain evidence="3">CIM-Cont-037</strain>
    </source>
</reference>
<feature type="coiled-coil region" evidence="1">
    <location>
        <begin position="175"/>
        <end position="202"/>
    </location>
</feature>
<dbReference type="Gene3D" id="2.30.110.10">
    <property type="entry name" value="Electron Transport, Fmn-binding Protein, Chain A"/>
    <property type="match status" value="1"/>
</dbReference>
<name>A0AAW9E0B7_KLEAE</name>
<comment type="caution">
    <text evidence="3">The sequence shown here is derived from an EMBL/GenBank/DDBJ whole genome shotgun (WGS) entry which is preliminary data.</text>
</comment>
<keyword evidence="1" id="KW-0175">Coiled coil</keyword>
<dbReference type="EMBL" id="JAWZZT010000003">
    <property type="protein sequence ID" value="MDX7014012.1"/>
    <property type="molecule type" value="Genomic_DNA"/>
</dbReference>
<dbReference type="PANTHER" id="PTHR42815">
    <property type="entry name" value="FAD-BINDING, PUTATIVE (AFU_ORTHOLOGUE AFUA_6G07600)-RELATED"/>
    <property type="match status" value="1"/>
</dbReference>
<feature type="domain" description="Pyridoxamine 5'-phosphate oxidase N-terminal" evidence="2">
    <location>
        <begin position="47"/>
        <end position="136"/>
    </location>
</feature>
<dbReference type="AlphaFoldDB" id="A0AAW9E0B7"/>
<organism evidence="3 4">
    <name type="scientific">Klebsiella aerogenes</name>
    <name type="common">Enterobacter aerogenes</name>
    <dbReference type="NCBI Taxonomy" id="548"/>
    <lineage>
        <taxon>Bacteria</taxon>
        <taxon>Pseudomonadati</taxon>
        <taxon>Pseudomonadota</taxon>
        <taxon>Gammaproteobacteria</taxon>
        <taxon>Enterobacterales</taxon>
        <taxon>Enterobacteriaceae</taxon>
        <taxon>Klebsiella/Raoultella group</taxon>
        <taxon>Klebsiella</taxon>
    </lineage>
</organism>
<dbReference type="InterPro" id="IPR011576">
    <property type="entry name" value="Pyridox_Oxase_N"/>
</dbReference>
<dbReference type="InterPro" id="IPR012349">
    <property type="entry name" value="Split_barrel_FMN-bd"/>
</dbReference>
<accession>A0AAW9E0B7</accession>
<gene>
    <name evidence="3" type="ORF">SJ059_05915</name>
</gene>
<dbReference type="Proteomes" id="UP001279012">
    <property type="component" value="Unassembled WGS sequence"/>
</dbReference>
<sequence>MTATFLDIAITPDVMDVQHEMGSDQLWQTPHSRRQADRFGASEEGMIATRDSFYLATVSQSGWPYIQHRGGPPGFLRLLDDTTLAMADFGGNRQYITTGNLRGSDRACLFLMDYPRRARLKIYATVEVLVAEEQPELLALVTPTNYRASIERLFRFHLQAFDWNCPQHITPRYSAQQVAEYSQSLQERIHELEQENQRLQQQLSPKGEF</sequence>
<evidence type="ECO:0000259" key="2">
    <source>
        <dbReference type="Pfam" id="PF01243"/>
    </source>
</evidence>
<protein>
    <submittedName>
        <fullName evidence="3">Pyridoxamine 5'-phosphate oxidase family protein</fullName>
    </submittedName>
</protein>